<proteinExistence type="predicted"/>
<dbReference type="Pfam" id="PF12833">
    <property type="entry name" value="HTH_18"/>
    <property type="match status" value="1"/>
</dbReference>
<dbReference type="PROSITE" id="PS01124">
    <property type="entry name" value="HTH_ARAC_FAMILY_2"/>
    <property type="match status" value="1"/>
</dbReference>
<dbReference type="InterPro" id="IPR018060">
    <property type="entry name" value="HTH_AraC"/>
</dbReference>
<evidence type="ECO:0000259" key="3">
    <source>
        <dbReference type="PROSITE" id="PS01124"/>
    </source>
</evidence>
<keyword evidence="1" id="KW-0805">Transcription regulation</keyword>
<keyword evidence="5" id="KW-1185">Reference proteome</keyword>
<dbReference type="OrthoDB" id="5342385at2"/>
<dbReference type="SMART" id="SM00342">
    <property type="entry name" value="HTH_ARAC"/>
    <property type="match status" value="1"/>
</dbReference>
<dbReference type="PANTHER" id="PTHR47893">
    <property type="entry name" value="REGULATORY PROTEIN PCHR"/>
    <property type="match status" value="1"/>
</dbReference>
<reference evidence="4 5" key="1">
    <citation type="submission" date="2017-10" db="EMBL/GenBank/DDBJ databases">
        <title>Genomics of the genus Arcobacter.</title>
        <authorList>
            <person name="Perez-Cataluna A."/>
            <person name="Figueras M.J."/>
        </authorList>
    </citation>
    <scope>NUCLEOTIDE SEQUENCE [LARGE SCALE GENOMIC DNA]</scope>
    <source>
        <strain evidence="4 5">CECT 9230</strain>
    </source>
</reference>
<dbReference type="AlphaFoldDB" id="A0A366MTV0"/>
<feature type="domain" description="HTH araC/xylS-type" evidence="3">
    <location>
        <begin position="228"/>
        <end position="310"/>
    </location>
</feature>
<keyword evidence="2" id="KW-0804">Transcription</keyword>
<dbReference type="SUPFAM" id="SSF46689">
    <property type="entry name" value="Homeodomain-like"/>
    <property type="match status" value="1"/>
</dbReference>
<dbReference type="RefSeq" id="WP_113894411.1">
    <property type="nucleotide sequence ID" value="NZ_JANJGA010000005.1"/>
</dbReference>
<evidence type="ECO:0000313" key="5">
    <source>
        <dbReference type="Proteomes" id="UP000252669"/>
    </source>
</evidence>
<evidence type="ECO:0000313" key="4">
    <source>
        <dbReference type="EMBL" id="RBQ29014.1"/>
    </source>
</evidence>
<evidence type="ECO:0000256" key="1">
    <source>
        <dbReference type="ARBA" id="ARBA00023015"/>
    </source>
</evidence>
<protein>
    <submittedName>
        <fullName evidence="4">AraC family transcriptional regulator</fullName>
    </submittedName>
</protein>
<comment type="caution">
    <text evidence="4">The sequence shown here is derived from an EMBL/GenBank/DDBJ whole genome shotgun (WGS) entry which is preliminary data.</text>
</comment>
<dbReference type="GO" id="GO:0043565">
    <property type="term" value="F:sequence-specific DNA binding"/>
    <property type="evidence" value="ECO:0007669"/>
    <property type="project" value="InterPro"/>
</dbReference>
<dbReference type="Proteomes" id="UP000252669">
    <property type="component" value="Unassembled WGS sequence"/>
</dbReference>
<accession>A0A366MTV0</accession>
<name>A0A366MTV0_9BACT</name>
<gene>
    <name evidence="4" type="ORF">CRU91_06480</name>
</gene>
<dbReference type="PANTHER" id="PTHR47893:SF1">
    <property type="entry name" value="REGULATORY PROTEIN PCHR"/>
    <property type="match status" value="1"/>
</dbReference>
<dbReference type="InterPro" id="IPR053142">
    <property type="entry name" value="PchR_regulatory_protein"/>
</dbReference>
<dbReference type="Gene3D" id="1.10.10.60">
    <property type="entry name" value="Homeodomain-like"/>
    <property type="match status" value="1"/>
</dbReference>
<organism evidence="4 5">
    <name type="scientific">Aliarcobacter vitoriensis</name>
    <dbReference type="NCBI Taxonomy" id="2011099"/>
    <lineage>
        <taxon>Bacteria</taxon>
        <taxon>Pseudomonadati</taxon>
        <taxon>Campylobacterota</taxon>
        <taxon>Epsilonproteobacteria</taxon>
        <taxon>Campylobacterales</taxon>
        <taxon>Arcobacteraceae</taxon>
        <taxon>Aliarcobacter</taxon>
    </lineage>
</organism>
<dbReference type="GO" id="GO:0003700">
    <property type="term" value="F:DNA-binding transcription factor activity"/>
    <property type="evidence" value="ECO:0007669"/>
    <property type="project" value="InterPro"/>
</dbReference>
<dbReference type="InterPro" id="IPR009057">
    <property type="entry name" value="Homeodomain-like_sf"/>
</dbReference>
<evidence type="ECO:0000256" key="2">
    <source>
        <dbReference type="ARBA" id="ARBA00023163"/>
    </source>
</evidence>
<dbReference type="EMBL" id="PDKB01000009">
    <property type="protein sequence ID" value="RBQ29014.1"/>
    <property type="molecule type" value="Genomic_DNA"/>
</dbReference>
<sequence>MSYNFTLNDMEAYKFSSNKNDIIVTFPKEIGFISTLKYKITEDILLLKTKILTSEKILLHANSKIKGLVINIVLDGENNIIDNNFKREENFKKNSSCIKYMNEYDTTTILDKNSNSLGIIIEDKFLEKNFNDIFDLNSFENFPSVTLKNQISKNINLAKELFNSPFEGKLHDIYLQSKVFEIIYNEFSEIMNHKIYNDDKKVKLNQDDIEALYKAKDIILTSQEFPDLVTLSKKVALNQFKLKYGFRQLFNTSPGNMILEQKMIYAKQLLETSEFSISEISNFVGYKYQSNFTNAFIKFFGVLPKDIMVQRKYYY</sequence>